<evidence type="ECO:0000313" key="3">
    <source>
        <dbReference type="Proteomes" id="UP000237000"/>
    </source>
</evidence>
<dbReference type="InterPro" id="IPR002156">
    <property type="entry name" value="RNaseH_domain"/>
</dbReference>
<dbReference type="EMBL" id="JXTC01000447">
    <property type="protein sequence ID" value="PON53279.1"/>
    <property type="molecule type" value="Genomic_DNA"/>
</dbReference>
<dbReference type="Proteomes" id="UP000237000">
    <property type="component" value="Unassembled WGS sequence"/>
</dbReference>
<feature type="domain" description="RNase H type-1" evidence="1">
    <location>
        <begin position="6"/>
        <end position="125"/>
    </location>
</feature>
<keyword evidence="3" id="KW-1185">Reference proteome</keyword>
<organism evidence="2 3">
    <name type="scientific">Trema orientale</name>
    <name type="common">Charcoal tree</name>
    <name type="synonym">Celtis orientalis</name>
    <dbReference type="NCBI Taxonomy" id="63057"/>
    <lineage>
        <taxon>Eukaryota</taxon>
        <taxon>Viridiplantae</taxon>
        <taxon>Streptophyta</taxon>
        <taxon>Embryophyta</taxon>
        <taxon>Tracheophyta</taxon>
        <taxon>Spermatophyta</taxon>
        <taxon>Magnoliopsida</taxon>
        <taxon>eudicotyledons</taxon>
        <taxon>Gunneridae</taxon>
        <taxon>Pentapetalae</taxon>
        <taxon>rosids</taxon>
        <taxon>fabids</taxon>
        <taxon>Rosales</taxon>
        <taxon>Cannabaceae</taxon>
        <taxon>Trema</taxon>
    </lineage>
</organism>
<gene>
    <name evidence="2" type="ORF">TorRG33x02_305850</name>
</gene>
<accession>A0A2P5BWZ3</accession>
<dbReference type="InParanoid" id="A0A2P5BWZ3"/>
<sequence>GLLKLNVDATPGSENGAIDISVVVRDASGAICATLAKNFPRNFGFFFAGSLTFLGNLRFALNYNLIPKFVESDSTNVILTPYDKVSSSLEASILKDSSKYLSQLVNVSCNHVPRLRNNVAHNLAHLFAFFLV</sequence>
<feature type="non-terminal residue" evidence="2">
    <location>
        <position position="1"/>
    </location>
</feature>
<dbReference type="AlphaFoldDB" id="A0A2P5BWZ3"/>
<dbReference type="OrthoDB" id="1906820at2759"/>
<proteinExistence type="predicted"/>
<name>A0A2P5BWZ3_TREOI</name>
<dbReference type="PANTHER" id="PTHR47723">
    <property type="entry name" value="OS05G0353850 PROTEIN"/>
    <property type="match status" value="1"/>
</dbReference>
<dbReference type="InterPro" id="IPR044730">
    <property type="entry name" value="RNase_H-like_dom_plant"/>
</dbReference>
<evidence type="ECO:0000313" key="2">
    <source>
        <dbReference type="EMBL" id="PON53279.1"/>
    </source>
</evidence>
<evidence type="ECO:0000259" key="1">
    <source>
        <dbReference type="Pfam" id="PF13456"/>
    </source>
</evidence>
<dbReference type="GO" id="GO:0004523">
    <property type="term" value="F:RNA-DNA hybrid ribonuclease activity"/>
    <property type="evidence" value="ECO:0007669"/>
    <property type="project" value="InterPro"/>
</dbReference>
<reference evidence="3" key="1">
    <citation type="submission" date="2016-06" db="EMBL/GenBank/DDBJ databases">
        <title>Parallel loss of symbiosis genes in relatives of nitrogen-fixing non-legume Parasponia.</title>
        <authorList>
            <person name="Van Velzen R."/>
            <person name="Holmer R."/>
            <person name="Bu F."/>
            <person name="Rutten L."/>
            <person name="Van Zeijl A."/>
            <person name="Liu W."/>
            <person name="Santuari L."/>
            <person name="Cao Q."/>
            <person name="Sharma T."/>
            <person name="Shen D."/>
            <person name="Roswanjaya Y."/>
            <person name="Wardhani T."/>
            <person name="Kalhor M.S."/>
            <person name="Jansen J."/>
            <person name="Van den Hoogen J."/>
            <person name="Gungor B."/>
            <person name="Hartog M."/>
            <person name="Hontelez J."/>
            <person name="Verver J."/>
            <person name="Yang W.-C."/>
            <person name="Schijlen E."/>
            <person name="Repin R."/>
            <person name="Schilthuizen M."/>
            <person name="Schranz E."/>
            <person name="Heidstra R."/>
            <person name="Miyata K."/>
            <person name="Fedorova E."/>
            <person name="Kohlen W."/>
            <person name="Bisseling T."/>
            <person name="Smit S."/>
            <person name="Geurts R."/>
        </authorList>
    </citation>
    <scope>NUCLEOTIDE SEQUENCE [LARGE SCALE GENOMIC DNA]</scope>
    <source>
        <strain evidence="3">cv. RG33-2</strain>
    </source>
</reference>
<dbReference type="GO" id="GO:0003676">
    <property type="term" value="F:nucleic acid binding"/>
    <property type="evidence" value="ECO:0007669"/>
    <property type="project" value="InterPro"/>
</dbReference>
<dbReference type="Pfam" id="PF13456">
    <property type="entry name" value="RVT_3"/>
    <property type="match status" value="1"/>
</dbReference>
<dbReference type="InterPro" id="IPR053151">
    <property type="entry name" value="RNase_H-like"/>
</dbReference>
<dbReference type="PANTHER" id="PTHR47723:SF19">
    <property type="entry name" value="POLYNUCLEOTIDYL TRANSFERASE, RIBONUCLEASE H-LIKE SUPERFAMILY PROTEIN"/>
    <property type="match status" value="1"/>
</dbReference>
<dbReference type="CDD" id="cd06222">
    <property type="entry name" value="RNase_H_like"/>
    <property type="match status" value="1"/>
</dbReference>
<protein>
    <recommendedName>
        <fullName evidence="1">RNase H type-1 domain-containing protein</fullName>
    </recommendedName>
</protein>
<comment type="caution">
    <text evidence="2">The sequence shown here is derived from an EMBL/GenBank/DDBJ whole genome shotgun (WGS) entry which is preliminary data.</text>
</comment>